<accession>A0A6L6XWR5</accession>
<dbReference type="PANTHER" id="PTHR11066:SF34">
    <property type="entry name" value="ACYL-COENZYME A THIOESTERASE 8"/>
    <property type="match status" value="1"/>
</dbReference>
<evidence type="ECO:0000256" key="4">
    <source>
        <dbReference type="ARBA" id="ARBA00023098"/>
    </source>
</evidence>
<dbReference type="SUPFAM" id="SSF54637">
    <property type="entry name" value="Thioesterase/thiol ester dehydrase-isomerase"/>
    <property type="match status" value="2"/>
</dbReference>
<sequence length="284" mass="31660">MPRDAAELLELLDLERIDDDLYRGAQMPTTRPMVFGGQVAAQALVAASRTVEEPFTAHSLHSYFLQPGDPRTPTIYDVENLRDGRSFVTRRVIAQQHGRPIYAQTVNFHKTEPGLEHEEQMPDVPGPDDASVHRISTRAQEELHADQWNVADIRIVGNSASGLEPDPLHPARQRVWLRVSSPLPDDAAAHRAAFTYLSDMTLVGAAMAPHGISFGKGDVFVASLDHAVWFHRPFRADEWWLYDQLSPSASSGRTLVLARVFTQDGRLVASVAQEAVMRPRKDRS</sequence>
<proteinExistence type="inferred from homology"/>
<dbReference type="PANTHER" id="PTHR11066">
    <property type="entry name" value="ACYL-COA THIOESTERASE"/>
    <property type="match status" value="1"/>
</dbReference>
<dbReference type="GO" id="GO:0009062">
    <property type="term" value="P:fatty acid catabolic process"/>
    <property type="evidence" value="ECO:0007669"/>
    <property type="project" value="TreeGrafter"/>
</dbReference>
<dbReference type="Proteomes" id="UP000473525">
    <property type="component" value="Unassembled WGS sequence"/>
</dbReference>
<dbReference type="InterPro" id="IPR042171">
    <property type="entry name" value="Acyl-CoA_hotdog"/>
</dbReference>
<organism evidence="10 11">
    <name type="scientific">Nocardioides agri</name>
    <dbReference type="NCBI Taxonomy" id="2682843"/>
    <lineage>
        <taxon>Bacteria</taxon>
        <taxon>Bacillati</taxon>
        <taxon>Actinomycetota</taxon>
        <taxon>Actinomycetes</taxon>
        <taxon>Propionibacteriales</taxon>
        <taxon>Nocardioidaceae</taxon>
        <taxon>Nocardioides</taxon>
    </lineage>
</organism>
<dbReference type="FunFam" id="2.40.160.210:FF:000001">
    <property type="entry name" value="Acyl-CoA thioesterase II"/>
    <property type="match status" value="1"/>
</dbReference>
<evidence type="ECO:0000256" key="6">
    <source>
        <dbReference type="ARBA" id="ARBA00071120"/>
    </source>
</evidence>
<feature type="domain" description="Acyl-CoA thioesterase-like N-terminal HotDog" evidence="9">
    <location>
        <begin position="27"/>
        <end position="108"/>
    </location>
</feature>
<keyword evidence="11" id="KW-1185">Reference proteome</keyword>
<dbReference type="GO" id="GO:0047617">
    <property type="term" value="F:fatty acyl-CoA hydrolase activity"/>
    <property type="evidence" value="ECO:0007669"/>
    <property type="project" value="UniProtKB-EC"/>
</dbReference>
<dbReference type="Pfam" id="PF02551">
    <property type="entry name" value="Acyl_CoA_thio"/>
    <property type="match status" value="1"/>
</dbReference>
<dbReference type="CDD" id="cd03444">
    <property type="entry name" value="Thioesterase_II_repeat1"/>
    <property type="match status" value="1"/>
</dbReference>
<name>A0A6L6XWR5_9ACTN</name>
<comment type="similarity">
    <text evidence="1">Belongs to the C/M/P thioester hydrolase family.</text>
</comment>
<evidence type="ECO:0000313" key="11">
    <source>
        <dbReference type="Proteomes" id="UP000473525"/>
    </source>
</evidence>
<feature type="domain" description="Acyl-CoA thioesterase 2 C-terminal" evidence="8">
    <location>
        <begin position="172"/>
        <end position="275"/>
    </location>
</feature>
<evidence type="ECO:0000256" key="5">
    <source>
        <dbReference type="ARBA" id="ARBA00050943"/>
    </source>
</evidence>
<keyword evidence="4" id="KW-0443">Lipid metabolism</keyword>
<dbReference type="EMBL" id="WSEK01000005">
    <property type="protein sequence ID" value="MVQ51659.1"/>
    <property type="molecule type" value="Genomic_DNA"/>
</dbReference>
<evidence type="ECO:0000256" key="7">
    <source>
        <dbReference type="ARBA" id="ARBA00079653"/>
    </source>
</evidence>
<evidence type="ECO:0000256" key="3">
    <source>
        <dbReference type="ARBA" id="ARBA00022801"/>
    </source>
</evidence>
<dbReference type="Gene3D" id="2.40.160.210">
    <property type="entry name" value="Acyl-CoA thioesterase, double hotdog domain"/>
    <property type="match status" value="1"/>
</dbReference>
<dbReference type="InterPro" id="IPR029069">
    <property type="entry name" value="HotDog_dom_sf"/>
</dbReference>
<evidence type="ECO:0000313" key="10">
    <source>
        <dbReference type="EMBL" id="MVQ51659.1"/>
    </source>
</evidence>
<evidence type="ECO:0000259" key="8">
    <source>
        <dbReference type="Pfam" id="PF02551"/>
    </source>
</evidence>
<dbReference type="Pfam" id="PF13622">
    <property type="entry name" value="4HBT_3"/>
    <property type="match status" value="1"/>
</dbReference>
<comment type="subunit">
    <text evidence="2">Homotetramer.</text>
</comment>
<dbReference type="AlphaFoldDB" id="A0A6L6XWR5"/>
<evidence type="ECO:0000256" key="1">
    <source>
        <dbReference type="ARBA" id="ARBA00006538"/>
    </source>
</evidence>
<comment type="caution">
    <text evidence="10">The sequence shown here is derived from an EMBL/GenBank/DDBJ whole genome shotgun (WGS) entry which is preliminary data.</text>
</comment>
<dbReference type="RefSeq" id="WP_157346629.1">
    <property type="nucleotide sequence ID" value="NZ_WSEK01000005.1"/>
</dbReference>
<dbReference type="GO" id="GO:0006637">
    <property type="term" value="P:acyl-CoA metabolic process"/>
    <property type="evidence" value="ECO:0007669"/>
    <property type="project" value="InterPro"/>
</dbReference>
<dbReference type="InterPro" id="IPR003703">
    <property type="entry name" value="Acyl_CoA_thio"/>
</dbReference>
<reference evidence="10 11" key="1">
    <citation type="submission" date="2019-12" db="EMBL/GenBank/DDBJ databases">
        <authorList>
            <person name="Huq M.A."/>
        </authorList>
    </citation>
    <scope>NUCLEOTIDE SEQUENCE [LARGE SCALE GENOMIC DNA]</scope>
    <source>
        <strain evidence="10 11">MAH-18</strain>
    </source>
</reference>
<comment type="catalytic activity">
    <reaction evidence="5">
        <text>a fatty acyl-CoA + H2O = a fatty acid + CoA + H(+)</text>
        <dbReference type="Rhea" id="RHEA:16781"/>
        <dbReference type="ChEBI" id="CHEBI:15377"/>
        <dbReference type="ChEBI" id="CHEBI:15378"/>
        <dbReference type="ChEBI" id="CHEBI:28868"/>
        <dbReference type="ChEBI" id="CHEBI:57287"/>
        <dbReference type="ChEBI" id="CHEBI:77636"/>
        <dbReference type="EC" id="3.1.2.20"/>
    </reaction>
    <physiologicalReaction direction="left-to-right" evidence="5">
        <dbReference type="Rhea" id="RHEA:16782"/>
    </physiologicalReaction>
</comment>
<gene>
    <name evidence="10" type="ORF">GON03_20965</name>
</gene>
<protein>
    <recommendedName>
        <fullName evidence="6">Acyl-CoA thioesterase 2</fullName>
    </recommendedName>
    <alternativeName>
        <fullName evidence="7">Thioesterase II</fullName>
    </alternativeName>
</protein>
<dbReference type="InterPro" id="IPR049449">
    <property type="entry name" value="TesB_ACOT8-like_N"/>
</dbReference>
<evidence type="ECO:0000256" key="2">
    <source>
        <dbReference type="ARBA" id="ARBA00011881"/>
    </source>
</evidence>
<evidence type="ECO:0000259" key="9">
    <source>
        <dbReference type="Pfam" id="PF13622"/>
    </source>
</evidence>
<dbReference type="CDD" id="cd03445">
    <property type="entry name" value="Thioesterase_II_repeat2"/>
    <property type="match status" value="1"/>
</dbReference>
<dbReference type="InterPro" id="IPR025652">
    <property type="entry name" value="TesB_C"/>
</dbReference>
<keyword evidence="3" id="KW-0378">Hydrolase</keyword>